<evidence type="ECO:0000313" key="2">
    <source>
        <dbReference type="Proteomes" id="UP000287651"/>
    </source>
</evidence>
<proteinExistence type="predicted"/>
<dbReference type="EMBL" id="AMZH03011982">
    <property type="protein sequence ID" value="RRT51894.1"/>
    <property type="molecule type" value="Genomic_DNA"/>
</dbReference>
<comment type="caution">
    <text evidence="1">The sequence shown here is derived from an EMBL/GenBank/DDBJ whole genome shotgun (WGS) entry which is preliminary data.</text>
</comment>
<reference evidence="1 2" key="1">
    <citation type="journal article" date="2014" name="Agronomy (Basel)">
        <title>A Draft Genome Sequence for Ensete ventricosum, the Drought-Tolerant Tree Against Hunger.</title>
        <authorList>
            <person name="Harrison J."/>
            <person name="Moore K.A."/>
            <person name="Paszkiewicz K."/>
            <person name="Jones T."/>
            <person name="Grant M."/>
            <person name="Ambacheew D."/>
            <person name="Muzemil S."/>
            <person name="Studholme D.J."/>
        </authorList>
    </citation>
    <scope>NUCLEOTIDE SEQUENCE [LARGE SCALE GENOMIC DNA]</scope>
</reference>
<accession>A0A426YJI1</accession>
<evidence type="ECO:0000313" key="1">
    <source>
        <dbReference type="EMBL" id="RRT51894.1"/>
    </source>
</evidence>
<organism evidence="1 2">
    <name type="scientific">Ensete ventricosum</name>
    <name type="common">Abyssinian banana</name>
    <name type="synonym">Musa ensete</name>
    <dbReference type="NCBI Taxonomy" id="4639"/>
    <lineage>
        <taxon>Eukaryota</taxon>
        <taxon>Viridiplantae</taxon>
        <taxon>Streptophyta</taxon>
        <taxon>Embryophyta</taxon>
        <taxon>Tracheophyta</taxon>
        <taxon>Spermatophyta</taxon>
        <taxon>Magnoliopsida</taxon>
        <taxon>Liliopsida</taxon>
        <taxon>Zingiberales</taxon>
        <taxon>Musaceae</taxon>
        <taxon>Ensete</taxon>
    </lineage>
</organism>
<gene>
    <name evidence="1" type="ORF">B296_00020518</name>
</gene>
<dbReference type="AlphaFoldDB" id="A0A426YJI1"/>
<sequence length="204" mass="22519">MVGIPNNLPIDLLCSQFWILSAFSLYRSIFLHETIFFVHYHYHINSNEQRHLSYLICSRRRQFLSLFAKSLSLTSKSFYKTSSVSASSSPVGSTVVGFLAPLLRHLPRAPPLLLVPIVVSSNVASSAKSTCKGSKSSSLGEKKNHLPFVKYVAQLTSLQSLLAKSSSPSLQSLLTESSSPLSSSLSEEKNYLSLLLSWQNCLGY</sequence>
<dbReference type="Proteomes" id="UP000287651">
    <property type="component" value="Unassembled WGS sequence"/>
</dbReference>
<name>A0A426YJI1_ENSVE</name>
<protein>
    <submittedName>
        <fullName evidence="1">Uncharacterized protein</fullName>
    </submittedName>
</protein>